<dbReference type="RefSeq" id="WP_157892907.1">
    <property type="nucleotide sequence ID" value="NZ_JBHRTS010000003.1"/>
</dbReference>
<gene>
    <name evidence="10" type="ORF">ACFODZ_07295</name>
</gene>
<comment type="subcellular location">
    <subcellularLocation>
        <location evidence="1">Membrane</location>
        <topology evidence="1">Multi-pass membrane protein</topology>
    </subcellularLocation>
</comment>
<feature type="signal peptide" evidence="7">
    <location>
        <begin position="1"/>
        <end position="22"/>
    </location>
</feature>
<name>A0ABV7JA56_9GAMM</name>
<dbReference type="InterPro" id="IPR003834">
    <property type="entry name" value="Cyt_c_assmbl_TM_dom"/>
</dbReference>
<evidence type="ECO:0000313" key="10">
    <source>
        <dbReference type="EMBL" id="MFC3194042.1"/>
    </source>
</evidence>
<dbReference type="Pfam" id="PF02683">
    <property type="entry name" value="DsbD_TM"/>
    <property type="match status" value="1"/>
</dbReference>
<sequence>MKKLIKNTLRTMLLLHCAMTFALTEDNYVSISLITSQTQVVAGQTITVGVVQDITPNWHVYWINPGDSGEATAIEWSGLDDLSASAIQWPIPHKIPFGPLTNYGYENQVILLQQLTLPDTLPDGPLALVADISLLVCEDICLPEFHQATLNLNSGQASHPELIEHARLTLPVQQDWAASYSTQGDQVVLEVAYDAALLPLEQMTDVELYFTERGVLNHSASATTMHDSRLWHISQPIGDIPAQEVPISDVVIVFQDPSGQRNGIKLTASHQVARTASQQTSFLYAIGLALLGGIILNVMPCVFPVLALKAMNLAHMHNQTARQAILHGWAYTAGILLSFLIIALLLMVLKSFGAQIGWGFQLQNPVFVMFLIYLLTLVGLNLAGFFEVNSGLTHVGADLANKTGLSGSFYTGVLATLVATPCTAPFMGVAIGYALVQPVYESIAVFLTLGFGLALPYLLLAMFPVTRSWMPRPGEWMIRFKEFLAFPMLATAAWLVWVLSIQADSFGVLAVLMGLVVVTLGIWFLKLNSFIRWTGWAFLLLAMWPFYAVYETQKADGVAVNWQPFSKTSYTAARQNDAALFVNMTAAWCITCQVNEQVALNTDDTKALFAKHNIQYLKGDWTDFDAEITQYLEKYQRNGVPIYVYYGPVDPLTGKRPEPQVLPQILTPAIIKQYVAK</sequence>
<dbReference type="PANTHER" id="PTHR32234">
    <property type="entry name" value="THIOL:DISULFIDE INTERCHANGE PROTEIN DSBD"/>
    <property type="match status" value="1"/>
</dbReference>
<evidence type="ECO:0000256" key="2">
    <source>
        <dbReference type="ARBA" id="ARBA00022692"/>
    </source>
</evidence>
<dbReference type="SUPFAM" id="SSF52833">
    <property type="entry name" value="Thioredoxin-like"/>
    <property type="match status" value="1"/>
</dbReference>
<feature type="transmembrane region" description="Helical" evidence="6">
    <location>
        <begin position="329"/>
        <end position="347"/>
    </location>
</feature>
<feature type="transmembrane region" description="Helical" evidence="6">
    <location>
        <begin position="530"/>
        <end position="550"/>
    </location>
</feature>
<dbReference type="EMBL" id="JBHRTS010000003">
    <property type="protein sequence ID" value="MFC3194042.1"/>
    <property type="molecule type" value="Genomic_DNA"/>
</dbReference>
<keyword evidence="4 6" id="KW-1133">Transmembrane helix</keyword>
<proteinExistence type="predicted"/>
<evidence type="ECO:0000259" key="9">
    <source>
        <dbReference type="Pfam" id="PF11412"/>
    </source>
</evidence>
<dbReference type="CDD" id="cd02953">
    <property type="entry name" value="DsbDgamma"/>
    <property type="match status" value="1"/>
</dbReference>
<evidence type="ECO:0000313" key="11">
    <source>
        <dbReference type="Proteomes" id="UP001595533"/>
    </source>
</evidence>
<dbReference type="InterPro" id="IPR028250">
    <property type="entry name" value="DsbDN"/>
</dbReference>
<evidence type="ECO:0000256" key="4">
    <source>
        <dbReference type="ARBA" id="ARBA00022989"/>
    </source>
</evidence>
<dbReference type="Proteomes" id="UP001595533">
    <property type="component" value="Unassembled WGS sequence"/>
</dbReference>
<feature type="transmembrane region" description="Helical" evidence="6">
    <location>
        <begin position="506"/>
        <end position="525"/>
    </location>
</feature>
<dbReference type="Pfam" id="PF11412">
    <property type="entry name" value="DsbD_N"/>
    <property type="match status" value="1"/>
</dbReference>
<comment type="caution">
    <text evidence="10">The sequence shown here is derived from an EMBL/GenBank/DDBJ whole genome shotgun (WGS) entry which is preliminary data.</text>
</comment>
<feature type="transmembrane region" description="Helical" evidence="6">
    <location>
        <begin position="442"/>
        <end position="463"/>
    </location>
</feature>
<feature type="transmembrane region" description="Helical" evidence="6">
    <location>
        <begin position="282"/>
        <end position="308"/>
    </location>
</feature>
<keyword evidence="7" id="KW-0732">Signal</keyword>
<evidence type="ECO:0000256" key="1">
    <source>
        <dbReference type="ARBA" id="ARBA00004141"/>
    </source>
</evidence>
<dbReference type="PANTHER" id="PTHR32234:SF3">
    <property type="entry name" value="SUPPRESSION OF COPPER SENSITIVITY PROTEIN"/>
    <property type="match status" value="1"/>
</dbReference>
<evidence type="ECO:0000256" key="5">
    <source>
        <dbReference type="ARBA" id="ARBA00023136"/>
    </source>
</evidence>
<organism evidence="10 11">
    <name type="scientific">Marinicella sediminis</name>
    <dbReference type="NCBI Taxonomy" id="1792834"/>
    <lineage>
        <taxon>Bacteria</taxon>
        <taxon>Pseudomonadati</taxon>
        <taxon>Pseudomonadota</taxon>
        <taxon>Gammaproteobacteria</taxon>
        <taxon>Lysobacterales</taxon>
        <taxon>Marinicellaceae</taxon>
        <taxon>Marinicella</taxon>
    </lineage>
</organism>
<keyword evidence="11" id="KW-1185">Reference proteome</keyword>
<keyword evidence="3" id="KW-0201">Cytochrome c-type biogenesis</keyword>
<evidence type="ECO:0000256" key="7">
    <source>
        <dbReference type="SAM" id="SignalP"/>
    </source>
</evidence>
<feature type="transmembrane region" description="Helical" evidence="6">
    <location>
        <begin position="483"/>
        <end position="500"/>
    </location>
</feature>
<evidence type="ECO:0000256" key="6">
    <source>
        <dbReference type="SAM" id="Phobius"/>
    </source>
</evidence>
<feature type="transmembrane region" description="Helical" evidence="6">
    <location>
        <begin position="367"/>
        <end position="388"/>
    </location>
</feature>
<feature type="transmembrane region" description="Helical" evidence="6">
    <location>
        <begin position="409"/>
        <end position="436"/>
    </location>
</feature>
<reference evidence="11" key="1">
    <citation type="journal article" date="2019" name="Int. J. Syst. Evol. Microbiol.">
        <title>The Global Catalogue of Microorganisms (GCM) 10K type strain sequencing project: providing services to taxonomists for standard genome sequencing and annotation.</title>
        <authorList>
            <consortium name="The Broad Institute Genomics Platform"/>
            <consortium name="The Broad Institute Genome Sequencing Center for Infectious Disease"/>
            <person name="Wu L."/>
            <person name="Ma J."/>
        </authorList>
    </citation>
    <scope>NUCLEOTIDE SEQUENCE [LARGE SCALE GENOMIC DNA]</scope>
    <source>
        <strain evidence="11">KCTC 42953</strain>
    </source>
</reference>
<evidence type="ECO:0000256" key="3">
    <source>
        <dbReference type="ARBA" id="ARBA00022748"/>
    </source>
</evidence>
<evidence type="ECO:0000259" key="8">
    <source>
        <dbReference type="Pfam" id="PF02683"/>
    </source>
</evidence>
<feature type="domain" description="Thiol:disulfide interchange protein DsbD N-terminal" evidence="9">
    <location>
        <begin position="39"/>
        <end position="148"/>
    </location>
</feature>
<protein>
    <submittedName>
        <fullName evidence="10">Protein-disulfide reductase DsbD family protein</fullName>
    </submittedName>
</protein>
<dbReference type="InterPro" id="IPR036249">
    <property type="entry name" value="Thioredoxin-like_sf"/>
</dbReference>
<feature type="chain" id="PRO_5046870422" evidence="7">
    <location>
        <begin position="23"/>
        <end position="677"/>
    </location>
</feature>
<dbReference type="InterPro" id="IPR035671">
    <property type="entry name" value="DsbD_gamma"/>
</dbReference>
<keyword evidence="5 6" id="KW-0472">Membrane</keyword>
<accession>A0ABV7JA56</accession>
<keyword evidence="2 6" id="KW-0812">Transmembrane</keyword>
<feature type="domain" description="Cytochrome C biogenesis protein transmembrane" evidence="8">
    <location>
        <begin position="285"/>
        <end position="496"/>
    </location>
</feature>
<dbReference type="Pfam" id="PF13899">
    <property type="entry name" value="Thioredoxin_7"/>
    <property type="match status" value="1"/>
</dbReference>
<dbReference type="Gene3D" id="3.40.30.10">
    <property type="entry name" value="Glutaredoxin"/>
    <property type="match status" value="1"/>
</dbReference>